<evidence type="ECO:0000313" key="2">
    <source>
        <dbReference type="Proteomes" id="UP000192591"/>
    </source>
</evidence>
<evidence type="ECO:0000313" key="1">
    <source>
        <dbReference type="EMBL" id="OQO92449.1"/>
    </source>
</evidence>
<dbReference type="AlphaFoldDB" id="A0A1V9A5P2"/>
<keyword evidence="2" id="KW-1185">Reference proteome</keyword>
<proteinExistence type="predicted"/>
<accession>A0A1V9A5P2</accession>
<dbReference type="EMBL" id="MWIH01000005">
    <property type="protein sequence ID" value="OQO92449.1"/>
    <property type="molecule type" value="Genomic_DNA"/>
</dbReference>
<comment type="caution">
    <text evidence="1">The sequence shown here is derived from an EMBL/GenBank/DDBJ whole genome shotgun (WGS) entry which is preliminary data.</text>
</comment>
<protein>
    <submittedName>
        <fullName evidence="1">Uncharacterized protein</fullName>
    </submittedName>
</protein>
<name>A0A1V9A5P2_SACPI</name>
<reference evidence="1 2" key="1">
    <citation type="submission" date="2017-02" db="EMBL/GenBank/DDBJ databases">
        <title>Draft genome of Saccharomonospora sp. 154.</title>
        <authorList>
            <person name="Alonso-Carmona G.S."/>
            <person name="De La Haba R."/>
            <person name="Vera-Gargallo B."/>
            <person name="Sandoval-Trujillo A.H."/>
            <person name="Ramirez-Duran N."/>
            <person name="Ventosa A."/>
        </authorList>
    </citation>
    <scope>NUCLEOTIDE SEQUENCE [LARGE SCALE GENOMIC DNA]</scope>
    <source>
        <strain evidence="1 2">LRS4.154</strain>
    </source>
</reference>
<dbReference type="Proteomes" id="UP000192591">
    <property type="component" value="Unassembled WGS sequence"/>
</dbReference>
<organism evidence="1 2">
    <name type="scientific">Saccharomonospora piscinae</name>
    <dbReference type="NCBI Taxonomy" id="687388"/>
    <lineage>
        <taxon>Bacteria</taxon>
        <taxon>Bacillati</taxon>
        <taxon>Actinomycetota</taxon>
        <taxon>Actinomycetes</taxon>
        <taxon>Pseudonocardiales</taxon>
        <taxon>Pseudonocardiaceae</taxon>
        <taxon>Saccharomonospora</taxon>
    </lineage>
</organism>
<gene>
    <name evidence="1" type="ORF">B1813_09625</name>
</gene>
<dbReference type="RefSeq" id="WP_081191511.1">
    <property type="nucleotide sequence ID" value="NZ_MWIH01000005.1"/>
</dbReference>
<dbReference type="STRING" id="1962155.B1813_09625"/>
<sequence>MPFNVTFSPSDAATAGTRKRTFCFVDETATMVVYAHPDCLTIEPPEDPVLWPGYVRFLRELRNAADELITWVERGPVPSVAEQGE</sequence>